<dbReference type="PANTHER" id="PTHR30399:SF1">
    <property type="entry name" value="UTP PYROPHOSPHATASE"/>
    <property type="match status" value="1"/>
</dbReference>
<evidence type="ECO:0000313" key="2">
    <source>
        <dbReference type="EMBL" id="RGD73400.1"/>
    </source>
</evidence>
<dbReference type="CDD" id="cd07344">
    <property type="entry name" value="M48_yhfN_like"/>
    <property type="match status" value="1"/>
</dbReference>
<feature type="domain" description="YgjP-like metallopeptidase" evidence="1">
    <location>
        <begin position="19"/>
        <end position="227"/>
    </location>
</feature>
<dbReference type="AlphaFoldDB" id="A0A3E3DVW6"/>
<comment type="caution">
    <text evidence="2">The sequence shown here is derived from an EMBL/GenBank/DDBJ whole genome shotgun (WGS) entry which is preliminary data.</text>
</comment>
<sequence>MNDIKDFDYNVIINRKNIKSIYIRVDKDLNVIINANKKLSTQGVYNVLRLKDDWIRKQIKKMEKRYASVDSYEGQTISILGKRYEMEVVKSDKDDIEVTSDKFILYSKEDDMGYQTKLINDYLKTVFSDILNNKLLQECKEIAEEVGIRRKFSLRIRLMKTRFGSYSVKTESICLNLCLVKYSNEVIKSVLLHEICHLRHLNHQKGFYRTLHKMFPDYDRYADELRSDFVFKDTWFLV</sequence>
<dbReference type="InterPro" id="IPR053136">
    <property type="entry name" value="UTP_pyrophosphatase-like"/>
</dbReference>
<organism evidence="2 3">
    <name type="scientific">Anaerofustis stercorihominis</name>
    <dbReference type="NCBI Taxonomy" id="214853"/>
    <lineage>
        <taxon>Bacteria</taxon>
        <taxon>Bacillati</taxon>
        <taxon>Bacillota</taxon>
        <taxon>Clostridia</taxon>
        <taxon>Eubacteriales</taxon>
        <taxon>Eubacteriaceae</taxon>
        <taxon>Anaerofustis</taxon>
    </lineage>
</organism>
<dbReference type="RefSeq" id="WP_007051062.1">
    <property type="nucleotide sequence ID" value="NZ_CABKNJ010000001.1"/>
</dbReference>
<dbReference type="PANTHER" id="PTHR30399">
    <property type="entry name" value="UNCHARACTERIZED PROTEIN YGJP"/>
    <property type="match status" value="1"/>
</dbReference>
<dbReference type="Pfam" id="PF01863">
    <property type="entry name" value="YgjP-like"/>
    <property type="match status" value="1"/>
</dbReference>
<dbReference type="EMBL" id="QUSM01000006">
    <property type="protein sequence ID" value="RGD73400.1"/>
    <property type="molecule type" value="Genomic_DNA"/>
</dbReference>
<dbReference type="GeneID" id="98001321"/>
<dbReference type="Proteomes" id="UP000261212">
    <property type="component" value="Unassembled WGS sequence"/>
</dbReference>
<reference evidence="2 3" key="1">
    <citation type="submission" date="2018-08" db="EMBL/GenBank/DDBJ databases">
        <title>A genome reference for cultivated species of the human gut microbiota.</title>
        <authorList>
            <person name="Zou Y."/>
            <person name="Xue W."/>
            <person name="Luo G."/>
        </authorList>
    </citation>
    <scope>NUCLEOTIDE SEQUENCE [LARGE SCALE GENOMIC DNA]</scope>
    <source>
        <strain evidence="2 3">AM25-6</strain>
    </source>
</reference>
<name>A0A3E3DVW6_9FIRM</name>
<evidence type="ECO:0000313" key="3">
    <source>
        <dbReference type="Proteomes" id="UP000261212"/>
    </source>
</evidence>
<protein>
    <submittedName>
        <fullName evidence="2">DUF45 domain-containing protein</fullName>
    </submittedName>
</protein>
<dbReference type="Gene3D" id="3.30.2010.10">
    <property type="entry name" value="Metalloproteases ('zincins'), catalytic domain"/>
    <property type="match status" value="1"/>
</dbReference>
<dbReference type="InterPro" id="IPR002725">
    <property type="entry name" value="YgjP-like_metallopeptidase"/>
</dbReference>
<gene>
    <name evidence="2" type="ORF">DW687_10240</name>
</gene>
<evidence type="ECO:0000259" key="1">
    <source>
        <dbReference type="Pfam" id="PF01863"/>
    </source>
</evidence>
<proteinExistence type="predicted"/>
<accession>A0A3E3DVW6</accession>